<accession>A0ABW0TUH8</accession>
<reference evidence="3" key="1">
    <citation type="journal article" date="2019" name="Int. J. Syst. Evol. Microbiol.">
        <title>The Global Catalogue of Microorganisms (GCM) 10K type strain sequencing project: providing services to taxonomists for standard genome sequencing and annotation.</title>
        <authorList>
            <consortium name="The Broad Institute Genomics Platform"/>
            <consortium name="The Broad Institute Genome Sequencing Center for Infectious Disease"/>
            <person name="Wu L."/>
            <person name="Ma J."/>
        </authorList>
    </citation>
    <scope>NUCLEOTIDE SEQUENCE [LARGE SCALE GENOMIC DNA]</scope>
    <source>
        <strain evidence="3">KACC 11299</strain>
    </source>
</reference>
<protein>
    <submittedName>
        <fullName evidence="2">DsbA family oxidoreductase</fullName>
    </submittedName>
</protein>
<dbReference type="InterPro" id="IPR036249">
    <property type="entry name" value="Thioredoxin-like_sf"/>
</dbReference>
<dbReference type="Pfam" id="PF01323">
    <property type="entry name" value="DSBA"/>
    <property type="match status" value="1"/>
</dbReference>
<evidence type="ECO:0000313" key="3">
    <source>
        <dbReference type="Proteomes" id="UP001596071"/>
    </source>
</evidence>
<evidence type="ECO:0000313" key="2">
    <source>
        <dbReference type="EMBL" id="MFC5602113.1"/>
    </source>
</evidence>
<dbReference type="InterPro" id="IPR001853">
    <property type="entry name" value="DSBA-like_thioredoxin_dom"/>
</dbReference>
<evidence type="ECO:0000259" key="1">
    <source>
        <dbReference type="Pfam" id="PF01323"/>
    </source>
</evidence>
<comment type="caution">
    <text evidence="2">The sequence shown here is derived from an EMBL/GenBank/DDBJ whole genome shotgun (WGS) entry which is preliminary data.</text>
</comment>
<gene>
    <name evidence="2" type="ORF">ACFPTP_02380</name>
</gene>
<dbReference type="CDD" id="cd03024">
    <property type="entry name" value="DsbA_FrnE"/>
    <property type="match status" value="1"/>
</dbReference>
<dbReference type="Proteomes" id="UP001596071">
    <property type="component" value="Unassembled WGS sequence"/>
</dbReference>
<dbReference type="PANTHER" id="PTHR13887">
    <property type="entry name" value="GLUTATHIONE S-TRANSFERASE KAPPA"/>
    <property type="match status" value="1"/>
</dbReference>
<dbReference type="EMBL" id="JBHSNP010000002">
    <property type="protein sequence ID" value="MFC5602113.1"/>
    <property type="molecule type" value="Genomic_DNA"/>
</dbReference>
<dbReference type="PANTHER" id="PTHR13887:SF41">
    <property type="entry name" value="THIOREDOXIN SUPERFAMILY PROTEIN"/>
    <property type="match status" value="1"/>
</dbReference>
<keyword evidence="3" id="KW-1185">Reference proteome</keyword>
<name>A0ABW0TUH8_9BACL</name>
<dbReference type="RefSeq" id="WP_381441821.1">
    <property type="nucleotide sequence ID" value="NZ_JBHSNP010000002.1"/>
</dbReference>
<dbReference type="SUPFAM" id="SSF52833">
    <property type="entry name" value="Thioredoxin-like"/>
    <property type="match status" value="1"/>
</dbReference>
<sequence length="213" mass="23083">MKIEIWSDYVCPFCYIGKRRLEEALKATDFKGSAEVVFKAFQLDPNTPVGTGGSVPEGLAEKYGISLEEAKKMLDNVAVQAKTVGLDFDVDSMTGANTFDAHRLAKLGEQEGKGAAITERLLQGHFVKGEAVDNKETLAAIAGEAGLSAERVQQVLQSDEFAKDVKRDIQEAGQIGVRGVPFFVINRKYAISGAQPVEAFTEALKKVVAEEKN</sequence>
<organism evidence="2 3">
    <name type="scientific">Sporosarcina koreensis</name>
    <dbReference type="NCBI Taxonomy" id="334735"/>
    <lineage>
        <taxon>Bacteria</taxon>
        <taxon>Bacillati</taxon>
        <taxon>Bacillota</taxon>
        <taxon>Bacilli</taxon>
        <taxon>Bacillales</taxon>
        <taxon>Caryophanaceae</taxon>
        <taxon>Sporosarcina</taxon>
    </lineage>
</organism>
<dbReference type="Gene3D" id="3.40.30.10">
    <property type="entry name" value="Glutaredoxin"/>
    <property type="match status" value="1"/>
</dbReference>
<proteinExistence type="predicted"/>
<feature type="domain" description="DSBA-like thioredoxin" evidence="1">
    <location>
        <begin position="3"/>
        <end position="205"/>
    </location>
</feature>